<reference evidence="3" key="1">
    <citation type="submission" date="2014-06" db="EMBL/GenBank/DDBJ databases">
        <authorList>
            <person name="Berkman P.J."/>
        </authorList>
    </citation>
    <scope>NUCLEOTIDE SEQUENCE [LARGE SCALE GENOMIC DNA]</scope>
</reference>
<dbReference type="Proteomes" id="UP000242770">
    <property type="component" value="Unassembled WGS sequence"/>
</dbReference>
<organism evidence="2 3">
    <name type="scientific">Sporisorium scitamineum</name>
    <dbReference type="NCBI Taxonomy" id="49012"/>
    <lineage>
        <taxon>Eukaryota</taxon>
        <taxon>Fungi</taxon>
        <taxon>Dikarya</taxon>
        <taxon>Basidiomycota</taxon>
        <taxon>Ustilaginomycotina</taxon>
        <taxon>Ustilaginomycetes</taxon>
        <taxon>Ustilaginales</taxon>
        <taxon>Ustilaginaceae</taxon>
        <taxon>Sporisorium</taxon>
    </lineage>
</organism>
<evidence type="ECO:0000313" key="3">
    <source>
        <dbReference type="Proteomes" id="UP000242770"/>
    </source>
</evidence>
<dbReference type="STRING" id="49012.A0A0F7S713"/>
<proteinExistence type="predicted"/>
<feature type="region of interest" description="Disordered" evidence="1">
    <location>
        <begin position="152"/>
        <end position="173"/>
    </location>
</feature>
<protein>
    <submittedName>
        <fullName evidence="2">Uncharacterized protein</fullName>
    </submittedName>
</protein>
<dbReference type="EMBL" id="CCFA01000756">
    <property type="protein sequence ID" value="CDW96675.1"/>
    <property type="molecule type" value="Genomic_DNA"/>
</dbReference>
<evidence type="ECO:0000313" key="2">
    <source>
        <dbReference type="EMBL" id="CDW96675.1"/>
    </source>
</evidence>
<accession>A0A0F7S713</accession>
<gene>
    <name evidence="2" type="primary">SSCI14500.1</name>
</gene>
<dbReference type="AlphaFoldDB" id="A0A0F7S713"/>
<sequence length="260" mass="25651">MGTGGMGGGGMGTGGMGVGGGLAGGQQNGAAGGFAGGAGTGFGVGAGAGYAGAGGQQGFGAGGQQGFGAGGQQGFGAGVGGGMGTGGLGVGAGAGTGSAAVPAGYIRYNGQLMTIGQYQQALAASSGTPSSLSRRDVYQSDTSAFLNTFMHKRQSSDAPAPQPADDGDAAPKKKPAKVLMCINGDPDVPPIKFDTMTGLRIRDPQAQKDGVVEITNLPNYQMPWMAFLPTVDMWNEQQALMIAQEKVIEINMTTAPPPAR</sequence>
<name>A0A0F7S713_9BASI</name>
<keyword evidence="3" id="KW-1185">Reference proteome</keyword>
<evidence type="ECO:0000256" key="1">
    <source>
        <dbReference type="SAM" id="MobiDB-lite"/>
    </source>
</evidence>